<feature type="domain" description="ABC transporter" evidence="3">
    <location>
        <begin position="4"/>
        <end position="234"/>
    </location>
</feature>
<protein>
    <submittedName>
        <fullName evidence="4">Daunorubicin/doxorubicin resistance ATP-binding protein DrrA</fullName>
        <ecNumber evidence="4">3.6.3.-</ecNumber>
    </submittedName>
</protein>
<dbReference type="EMBL" id="UGGP01000001">
    <property type="protein sequence ID" value="STO07380.1"/>
    <property type="molecule type" value="Genomic_DNA"/>
</dbReference>
<evidence type="ECO:0000313" key="5">
    <source>
        <dbReference type="Proteomes" id="UP000254060"/>
    </source>
</evidence>
<sequence>MSIIALDHVTKRFGETVALDDFSLHVEEGALFGLLGPNGAGKTTAISVMLNLYPADSGSIRIFDRVMPKDELAIKQRVGIVPQHVSVYDQLTVFENIQFFAELYGFKPDEAKRKTAAALDFVELSSHQKKRPPELSGGLLRRLNIACGIVHEPELIFMDEPTVAIDPQSRNTILENIRELNRRGATIIYTSHYMEEVELLCDRVAIVDEGKIIAEGTQDELKDRVMTLETARIKVDALTPGLLAKLESLERVRKVEYHEPFLEVSLEKDTPLAPLLDALHAEHVRFTSITVDRPSLNTVFLALTGKTLRE</sequence>
<dbReference type="InterPro" id="IPR003593">
    <property type="entry name" value="AAA+_ATPase"/>
</dbReference>
<keyword evidence="2 4" id="KW-0067">ATP-binding</keyword>
<keyword evidence="4" id="KW-0378">Hydrolase</keyword>
<dbReference type="GO" id="GO:0016887">
    <property type="term" value="F:ATP hydrolysis activity"/>
    <property type="evidence" value="ECO:0007669"/>
    <property type="project" value="InterPro"/>
</dbReference>
<proteinExistence type="predicted"/>
<evidence type="ECO:0000313" key="4">
    <source>
        <dbReference type="EMBL" id="STO07380.1"/>
    </source>
</evidence>
<evidence type="ECO:0000256" key="2">
    <source>
        <dbReference type="ARBA" id="ARBA00022840"/>
    </source>
</evidence>
<dbReference type="Gene3D" id="3.40.50.300">
    <property type="entry name" value="P-loop containing nucleotide triphosphate hydrolases"/>
    <property type="match status" value="1"/>
</dbReference>
<accession>A0A377FRC6</accession>
<dbReference type="SUPFAM" id="SSF52540">
    <property type="entry name" value="P-loop containing nucleoside triphosphate hydrolases"/>
    <property type="match status" value="1"/>
</dbReference>
<dbReference type="PANTHER" id="PTHR43582">
    <property type="entry name" value="LINEARMYCIN RESISTANCE ATP-BINDING PROTEIN LNRL"/>
    <property type="match status" value="1"/>
</dbReference>
<dbReference type="InterPro" id="IPR003439">
    <property type="entry name" value="ABC_transporter-like_ATP-bd"/>
</dbReference>
<evidence type="ECO:0000256" key="1">
    <source>
        <dbReference type="ARBA" id="ARBA00022741"/>
    </source>
</evidence>
<dbReference type="SMART" id="SM00382">
    <property type="entry name" value="AAA"/>
    <property type="match status" value="1"/>
</dbReference>
<gene>
    <name evidence="4" type="primary">drrA_2</name>
    <name evidence="4" type="ORF">NCTC13163_00726</name>
</gene>
<dbReference type="STRING" id="1397694.GCA_000702585_01241"/>
<dbReference type="InterPro" id="IPR027417">
    <property type="entry name" value="P-loop_NTPase"/>
</dbReference>
<dbReference type="GO" id="GO:0005524">
    <property type="term" value="F:ATP binding"/>
    <property type="evidence" value="ECO:0007669"/>
    <property type="project" value="UniProtKB-KW"/>
</dbReference>
<organism evidence="4 5">
    <name type="scientific">Exiguobacterium aurantiacum</name>
    <dbReference type="NCBI Taxonomy" id="33987"/>
    <lineage>
        <taxon>Bacteria</taxon>
        <taxon>Bacillati</taxon>
        <taxon>Bacillota</taxon>
        <taxon>Bacilli</taxon>
        <taxon>Bacillales</taxon>
        <taxon>Bacillales Family XII. Incertae Sedis</taxon>
        <taxon>Exiguobacterium</taxon>
    </lineage>
</organism>
<dbReference type="OrthoDB" id="9804819at2"/>
<dbReference type="EC" id="3.6.3.-" evidence="4"/>
<dbReference type="AlphaFoldDB" id="A0A377FRC6"/>
<dbReference type="Pfam" id="PF00005">
    <property type="entry name" value="ABC_tran"/>
    <property type="match status" value="1"/>
</dbReference>
<dbReference type="PROSITE" id="PS50893">
    <property type="entry name" value="ABC_TRANSPORTER_2"/>
    <property type="match status" value="1"/>
</dbReference>
<dbReference type="PANTHER" id="PTHR43582:SF2">
    <property type="entry name" value="LINEARMYCIN RESISTANCE ATP-BINDING PROTEIN LNRL"/>
    <property type="match status" value="1"/>
</dbReference>
<reference evidence="4 5" key="1">
    <citation type="submission" date="2018-06" db="EMBL/GenBank/DDBJ databases">
        <authorList>
            <consortium name="Pathogen Informatics"/>
            <person name="Doyle S."/>
        </authorList>
    </citation>
    <scope>NUCLEOTIDE SEQUENCE [LARGE SCALE GENOMIC DNA]</scope>
    <source>
        <strain evidence="4 5">NCTC13163</strain>
    </source>
</reference>
<dbReference type="RefSeq" id="WP_029334477.1">
    <property type="nucleotide sequence ID" value="NZ_UGGP01000001.1"/>
</dbReference>
<name>A0A377FRC6_9BACL</name>
<keyword evidence="1" id="KW-0547">Nucleotide-binding</keyword>
<evidence type="ECO:0000259" key="3">
    <source>
        <dbReference type="PROSITE" id="PS50893"/>
    </source>
</evidence>
<dbReference type="Proteomes" id="UP000254060">
    <property type="component" value="Unassembled WGS sequence"/>
</dbReference>